<dbReference type="RefSeq" id="WP_109323822.1">
    <property type="nucleotide sequence ID" value="NZ_CP029346.1"/>
</dbReference>
<dbReference type="InterPro" id="IPR011652">
    <property type="entry name" value="MORN_2"/>
</dbReference>
<gene>
    <name evidence="1" type="ORF">HME7025_02115</name>
</gene>
<keyword evidence="2" id="KW-1185">Reference proteome</keyword>
<dbReference type="AlphaFoldDB" id="A0A2S2DX94"/>
<evidence type="ECO:0000313" key="1">
    <source>
        <dbReference type="EMBL" id="AWL09963.1"/>
    </source>
</evidence>
<dbReference type="Proteomes" id="UP000245468">
    <property type="component" value="Chromosome"/>
</dbReference>
<dbReference type="Gene3D" id="3.90.930.1">
    <property type="match status" value="1"/>
</dbReference>
<organism evidence="1 2">
    <name type="scientific">Aquirufa nivalisilvae</name>
    <dbReference type="NCBI Taxonomy" id="2516557"/>
    <lineage>
        <taxon>Bacteria</taxon>
        <taxon>Pseudomonadati</taxon>
        <taxon>Bacteroidota</taxon>
        <taxon>Cytophagia</taxon>
        <taxon>Cytophagales</taxon>
        <taxon>Flectobacillaceae</taxon>
        <taxon>Aquirufa</taxon>
    </lineage>
</organism>
<evidence type="ECO:0000313" key="2">
    <source>
        <dbReference type="Proteomes" id="UP000245468"/>
    </source>
</evidence>
<protein>
    <recommendedName>
        <fullName evidence="3">Toxin-antitoxin system YwqK family antitoxin</fullName>
    </recommendedName>
</protein>
<evidence type="ECO:0008006" key="3">
    <source>
        <dbReference type="Google" id="ProtNLM"/>
    </source>
</evidence>
<dbReference type="OrthoDB" id="959177at2"/>
<dbReference type="EMBL" id="CP029346">
    <property type="protein sequence ID" value="AWL09963.1"/>
    <property type="molecule type" value="Genomic_DNA"/>
</dbReference>
<reference evidence="2" key="1">
    <citation type="submission" date="2018-05" db="EMBL/GenBank/DDBJ databases">
        <title>Pseudarcicella sp. HME7025 Genome sequencing and assembly.</title>
        <authorList>
            <person name="Kim H."/>
            <person name="Kang H."/>
            <person name="Joh K."/>
        </authorList>
    </citation>
    <scope>NUCLEOTIDE SEQUENCE [LARGE SCALE GENOMIC DNA]</scope>
    <source>
        <strain evidence="2">HME7025</strain>
    </source>
</reference>
<proteinExistence type="predicted"/>
<dbReference type="KEGG" id="psez:HME7025_02115"/>
<accession>A0A2S2DX94</accession>
<name>A0A2S2DX94_9BACT</name>
<sequence length="193" mass="22534">MEVDFTEVRVLFLSSILASSFLSCQPKEEMMVNATQAKVAWVAGRMTLNNEVFSGALFQIYPNTKDTASVEHYVQGLEDGIWRKYYPSGQLYEIRAYDHGKKTGTYEAWWENGKRMRVFEFDNDEYQGVCREWNIEGQLIREMHYEKGHEQGAQKMFYDNGKIRSNYLVLDGRRYGLLGTKNCRNISEKVFSN</sequence>
<dbReference type="SUPFAM" id="SSF82185">
    <property type="entry name" value="Histone H3 K4-specific methyltransferase SET7/9 N-terminal domain"/>
    <property type="match status" value="2"/>
</dbReference>
<dbReference type="Pfam" id="PF07661">
    <property type="entry name" value="MORN_2"/>
    <property type="match status" value="2"/>
</dbReference>